<keyword evidence="6" id="KW-0411">Iron-sulfur</keyword>
<dbReference type="PANTHER" id="PTHR32439:SF9">
    <property type="entry name" value="BLR3264 PROTEIN"/>
    <property type="match status" value="1"/>
</dbReference>
<dbReference type="Proteomes" id="UP000596387">
    <property type="component" value="Chromosome"/>
</dbReference>
<organism evidence="9 10">
    <name type="scientific">Ponticoccus alexandrii</name>
    <dbReference type="NCBI Taxonomy" id="1943633"/>
    <lineage>
        <taxon>Bacteria</taxon>
        <taxon>Pseudomonadati</taxon>
        <taxon>Pseudomonadota</taxon>
        <taxon>Alphaproteobacteria</taxon>
        <taxon>Rhodobacterales</taxon>
        <taxon>Roseobacteraceae</taxon>
        <taxon>Ponticoccus</taxon>
    </lineage>
</organism>
<sequence>MSAPEIKGWCPGAWRPMRSGDGLVVRVRPWLGQIDRAQALGLAELAEQHGSGVIDVTSRANLQLRGITDAAHPAVIAGLSALGLLDETPEAEAHRNIVLDPFRSDPAQARLAAALAEALQGAEFTALPNKFGFVVDAEAGRLAEISGDIRIEASAEGVIVRADGCETGRAVADMNEALGTALALTRWFIASGGIGADGRGRMARHVAAHPLPADLAGAVVPVQAPSAPNPGALHDGLCLAAAFGQFSSDSLRALAGALDAGQPIRVTPFRMLFVPGLAQAPAHLDLITDPADPLLRVTACPGAPFCPQATIATRPLARRLAAVTPVPLHVSGCAKGCALPGPAPLTLTGRMGKCDLVRDGAPWDEPAHRDLDPDTLDLRTL</sequence>
<feature type="compositionally biased region" description="Basic and acidic residues" evidence="7">
    <location>
        <begin position="365"/>
        <end position="381"/>
    </location>
</feature>
<feature type="region of interest" description="Disordered" evidence="7">
    <location>
        <begin position="362"/>
        <end position="381"/>
    </location>
</feature>
<keyword evidence="1" id="KW-0004">4Fe-4S</keyword>
<evidence type="ECO:0000256" key="7">
    <source>
        <dbReference type="SAM" id="MobiDB-lite"/>
    </source>
</evidence>
<keyword evidence="5" id="KW-0408">Iron</keyword>
<dbReference type="RefSeq" id="WP_023848885.1">
    <property type="nucleotide sequence ID" value="NZ_CP047166.1"/>
</dbReference>
<evidence type="ECO:0000256" key="1">
    <source>
        <dbReference type="ARBA" id="ARBA00022485"/>
    </source>
</evidence>
<dbReference type="SUPFAM" id="SSF56014">
    <property type="entry name" value="Nitrite and sulphite reductase 4Fe-4S domain-like"/>
    <property type="match status" value="1"/>
</dbReference>
<feature type="domain" description="Nitrite/Sulfite reductase ferredoxin-like" evidence="8">
    <location>
        <begin position="15"/>
        <end position="81"/>
    </location>
</feature>
<dbReference type="PANTHER" id="PTHR32439">
    <property type="entry name" value="FERREDOXIN--NITRITE REDUCTASE, CHLOROPLASTIC"/>
    <property type="match status" value="1"/>
</dbReference>
<evidence type="ECO:0000313" key="10">
    <source>
        <dbReference type="Proteomes" id="UP000596387"/>
    </source>
</evidence>
<keyword evidence="10" id="KW-1185">Reference proteome</keyword>
<dbReference type="InterPro" id="IPR045854">
    <property type="entry name" value="NO2/SO3_Rdtase_4Fe4S_sf"/>
</dbReference>
<evidence type="ECO:0000256" key="4">
    <source>
        <dbReference type="ARBA" id="ARBA00023002"/>
    </source>
</evidence>
<evidence type="ECO:0000313" key="9">
    <source>
        <dbReference type="EMBL" id="QRF65232.1"/>
    </source>
</evidence>
<evidence type="ECO:0000256" key="2">
    <source>
        <dbReference type="ARBA" id="ARBA00022617"/>
    </source>
</evidence>
<accession>A0ABX7F785</accession>
<keyword evidence="2" id="KW-0349">Heme</keyword>
<dbReference type="InterPro" id="IPR012798">
    <property type="entry name" value="Cbl_synth_CobG-like"/>
</dbReference>
<dbReference type="InterPro" id="IPR051329">
    <property type="entry name" value="NIR_SIR_4Fe-4S"/>
</dbReference>
<proteinExistence type="predicted"/>
<dbReference type="GO" id="GO:0043818">
    <property type="term" value="F:precorrin-3B synthase activity"/>
    <property type="evidence" value="ECO:0007669"/>
    <property type="project" value="UniProtKB-EC"/>
</dbReference>
<dbReference type="Gene3D" id="3.30.413.10">
    <property type="entry name" value="Sulfite Reductase Hemoprotein, domain 1"/>
    <property type="match status" value="1"/>
</dbReference>
<dbReference type="Gene3D" id="3.90.480.20">
    <property type="match status" value="1"/>
</dbReference>
<reference evidence="9 10" key="1">
    <citation type="submission" date="2019-12" db="EMBL/GenBank/DDBJ databases">
        <title>Complete Genome Sequence of a Quorum-Sensing Bacterium,Rhodobacteraceae bacterium C31, Isolated from a marine microalgae symbiotic bacteria.</title>
        <authorList>
            <person name="Zhang Y."/>
        </authorList>
    </citation>
    <scope>NUCLEOTIDE SEQUENCE [LARGE SCALE GENOMIC DNA]</scope>
    <source>
        <strain evidence="9 10">C31</strain>
    </source>
</reference>
<dbReference type="InterPro" id="IPR005117">
    <property type="entry name" value="NiRdtase/SiRdtase_haem-b_fer"/>
</dbReference>
<gene>
    <name evidence="9" type="primary">cobG</name>
    <name evidence="9" type="ORF">GQA70_02230</name>
</gene>
<evidence type="ECO:0000256" key="3">
    <source>
        <dbReference type="ARBA" id="ARBA00022723"/>
    </source>
</evidence>
<keyword evidence="3" id="KW-0479">Metal-binding</keyword>
<dbReference type="EC" id="1.14.13.83" evidence="9"/>
<evidence type="ECO:0000256" key="6">
    <source>
        <dbReference type="ARBA" id="ARBA00023014"/>
    </source>
</evidence>
<dbReference type="Pfam" id="PF03460">
    <property type="entry name" value="NIR_SIR_ferr"/>
    <property type="match status" value="1"/>
</dbReference>
<dbReference type="NCBIfam" id="TIGR02435">
    <property type="entry name" value="CobG"/>
    <property type="match status" value="1"/>
</dbReference>
<dbReference type="EMBL" id="CP047166">
    <property type="protein sequence ID" value="QRF65232.1"/>
    <property type="molecule type" value="Genomic_DNA"/>
</dbReference>
<protein>
    <submittedName>
        <fullName evidence="9">Precorrin-3B synthase</fullName>
        <ecNumber evidence="9">1.14.13.83</ecNumber>
    </submittedName>
</protein>
<evidence type="ECO:0000256" key="5">
    <source>
        <dbReference type="ARBA" id="ARBA00023004"/>
    </source>
</evidence>
<dbReference type="InterPro" id="IPR036136">
    <property type="entry name" value="Nit/Sulf_reduc_fer-like_dom_sf"/>
</dbReference>
<dbReference type="SUPFAM" id="SSF55124">
    <property type="entry name" value="Nitrite/Sulfite reductase N-terminal domain-like"/>
    <property type="match status" value="1"/>
</dbReference>
<evidence type="ECO:0000259" key="8">
    <source>
        <dbReference type="Pfam" id="PF03460"/>
    </source>
</evidence>
<keyword evidence="4 9" id="KW-0560">Oxidoreductase</keyword>
<name>A0ABX7F785_9RHOB</name>